<dbReference type="PROSITE" id="PS51186">
    <property type="entry name" value="GNAT"/>
    <property type="match status" value="1"/>
</dbReference>
<protein>
    <submittedName>
        <fullName evidence="10">Acetyltransferase</fullName>
    </submittedName>
</protein>
<dbReference type="EMBL" id="CAADFQ010000032">
    <property type="protein sequence ID" value="VFK32321.1"/>
    <property type="molecule type" value="Genomic_DNA"/>
</dbReference>
<dbReference type="EMBL" id="CAADGH010000033">
    <property type="protein sequence ID" value="VFK75827.1"/>
    <property type="molecule type" value="Genomic_DNA"/>
</dbReference>
<evidence type="ECO:0000256" key="4">
    <source>
        <dbReference type="ARBA" id="ARBA00060888"/>
    </source>
</evidence>
<dbReference type="GO" id="GO:0046872">
    <property type="term" value="F:metal ion binding"/>
    <property type="evidence" value="ECO:0007669"/>
    <property type="project" value="InterPro"/>
</dbReference>
<dbReference type="Pfam" id="PF13549">
    <property type="entry name" value="ATP-grasp_5"/>
    <property type="match status" value="1"/>
</dbReference>
<accession>A0A451BC12</accession>
<sequence length="895" mass="97781">MSIINLDKIFKPRRIALLGSDWHLGASVLANLLDAGFQGVVYPIDSGREAINGVPVYPSVDELPKTPDVALICTPAEQAPQDVETCARAGMSGAVVLSGGFREVGEKGRTLEREIAGIIKTHPEFRVLGPNSLGFIAPRLHLNASHAATMPKAGQLVFISESRALCGSMIDWALEADVGFSYFVSVGNMLNVGFGDLIDYFSTDPNTRAIILYLQSIDNARHFMSAASAFSRKKPIVAYKAGHFAESARIVASHTGAMVAEDAVYGAAFERAGVVRVTDLSDVFDVAEVLASQRIPKGPRLAMVGNAGGPLVIATDVLLGRGGVLATLSPHTVEELKGVLPSVGAYRNPVDLQDDASPERFSSVLRVLLTDPAADGVLVIFSVQKDVDSRAVAEAIVEVARGARKPVLAVWMGGTKVRGCAGILSRSGIPTHNSPEQAVRAFLYLVTYARNIDMLYQTPRDIPLHFNLNRTRLRKRLAPLLQAAMGALNEYQAKSFLNAYGIPVANSRVAQTREAAVSFAKRVGYPVVLKVSSPKVLHKVDVGGVALGLGNEREVARAYEEILENVRNRYPDASVEGVTVQKMIELQHGLEMILGAKKDPTFGSVLMVGMGGFAADVIHDQQVGLPPLNERMALRMLESLRHWPMLQDYRGRPGLALDKLVEIMLRFSCLITDYPEIREFDINPLLVGVDGVVALDAAVILDDDNGHSKGNDFVHEHVAIRPYPKEHVRRVTMKEGRPVTFRPVKPEDEPMWHRLIGCSSERSLRQRFRSFFSSTTHQMAVEYCVIDYEREIAIVAETVSEQGRELIGVAHLFADASLDNAEYAVIVSDPWQGLGLGGMLLDHCLGIARGWGIRKVVADTEIGNKAMLKNFRTRGFESRVDYEDGIVYLHKPMFQ</sequence>
<dbReference type="AlphaFoldDB" id="A0A451BC12"/>
<keyword evidence="10" id="KW-0808">Transferase</keyword>
<dbReference type="InterPro" id="IPR032875">
    <property type="entry name" value="Succ_CoA_lig_flav_dom"/>
</dbReference>
<feature type="domain" description="ATP-grasp" evidence="6">
    <location>
        <begin position="494"/>
        <end position="530"/>
    </location>
</feature>
<comment type="similarity">
    <text evidence="4">In the N-terminal section; belongs to the acetate CoA ligase alpha subunit family.</text>
</comment>
<dbReference type="InterPro" id="IPR016181">
    <property type="entry name" value="Acyl_CoA_acyltransferase"/>
</dbReference>
<organism evidence="10">
    <name type="scientific">Candidatus Kentrum sp. MB</name>
    <dbReference type="NCBI Taxonomy" id="2138164"/>
    <lineage>
        <taxon>Bacteria</taxon>
        <taxon>Pseudomonadati</taxon>
        <taxon>Pseudomonadota</taxon>
        <taxon>Gammaproteobacteria</taxon>
        <taxon>Candidatus Kentrum</taxon>
    </lineage>
</organism>
<dbReference type="Gene3D" id="3.40.50.720">
    <property type="entry name" value="NAD(P)-binding Rossmann-like Domain"/>
    <property type="match status" value="1"/>
</dbReference>
<evidence type="ECO:0000256" key="3">
    <source>
        <dbReference type="ARBA" id="ARBA00022840"/>
    </source>
</evidence>
<dbReference type="Pfam" id="PF00583">
    <property type="entry name" value="Acetyltransf_1"/>
    <property type="match status" value="1"/>
</dbReference>
<keyword evidence="3 5" id="KW-0067">ATP-binding</keyword>
<dbReference type="GO" id="GO:0043758">
    <property type="term" value="F:acetate-CoA ligase (ADP-forming) activity"/>
    <property type="evidence" value="ECO:0007669"/>
    <property type="project" value="InterPro"/>
</dbReference>
<dbReference type="InterPro" id="IPR013815">
    <property type="entry name" value="ATP_grasp_subdomain_1"/>
</dbReference>
<dbReference type="Gene3D" id="3.30.470.20">
    <property type="entry name" value="ATP-grasp fold, B domain"/>
    <property type="match status" value="1"/>
</dbReference>
<evidence type="ECO:0000256" key="2">
    <source>
        <dbReference type="ARBA" id="ARBA00022741"/>
    </source>
</evidence>
<dbReference type="Pfam" id="PF19045">
    <property type="entry name" value="Ligase_CoA_2"/>
    <property type="match status" value="1"/>
</dbReference>
<name>A0A451BC12_9GAMM</name>
<evidence type="ECO:0000259" key="7">
    <source>
        <dbReference type="PROSITE" id="PS51186"/>
    </source>
</evidence>
<dbReference type="GO" id="GO:0005524">
    <property type="term" value="F:ATP binding"/>
    <property type="evidence" value="ECO:0007669"/>
    <property type="project" value="UniProtKB-UniRule"/>
</dbReference>
<reference evidence="10" key="1">
    <citation type="submission" date="2019-02" db="EMBL/GenBank/DDBJ databases">
        <authorList>
            <person name="Gruber-Vodicka R. H."/>
            <person name="Seah K. B. B."/>
        </authorList>
    </citation>
    <scope>NUCLEOTIDE SEQUENCE</scope>
    <source>
        <strain evidence="8">BECK_BZ197</strain>
        <strain evidence="10">BECK_BZ198</strain>
        <strain evidence="9">BECK_BZ199</strain>
    </source>
</reference>
<dbReference type="GO" id="GO:0016747">
    <property type="term" value="F:acyltransferase activity, transferring groups other than amino-acyl groups"/>
    <property type="evidence" value="ECO:0007669"/>
    <property type="project" value="InterPro"/>
</dbReference>
<dbReference type="SUPFAM" id="SSF56059">
    <property type="entry name" value="Glutathione synthetase ATP-binding domain-like"/>
    <property type="match status" value="1"/>
</dbReference>
<keyword evidence="2 5" id="KW-0547">Nucleotide-binding</keyword>
<evidence type="ECO:0000259" key="6">
    <source>
        <dbReference type="PROSITE" id="PS50975"/>
    </source>
</evidence>
<evidence type="ECO:0000313" key="10">
    <source>
        <dbReference type="EMBL" id="VFK75827.1"/>
    </source>
</evidence>
<dbReference type="PROSITE" id="PS50975">
    <property type="entry name" value="ATP_GRASP"/>
    <property type="match status" value="1"/>
</dbReference>
<dbReference type="InterPro" id="IPR043938">
    <property type="entry name" value="Ligase_CoA_dom"/>
</dbReference>
<dbReference type="SMART" id="SM00881">
    <property type="entry name" value="CoA_binding"/>
    <property type="match status" value="1"/>
</dbReference>
<dbReference type="Gene3D" id="3.40.50.261">
    <property type="entry name" value="Succinyl-CoA synthetase domains"/>
    <property type="match status" value="2"/>
</dbReference>
<keyword evidence="1" id="KW-0436">Ligase</keyword>
<dbReference type="InterPro" id="IPR000182">
    <property type="entry name" value="GNAT_dom"/>
</dbReference>
<dbReference type="FunFam" id="3.30.1490.20:FF:000020">
    <property type="entry name" value="Protein lysine acetyltransferase"/>
    <property type="match status" value="1"/>
</dbReference>
<dbReference type="SUPFAM" id="SSF55729">
    <property type="entry name" value="Acyl-CoA N-acyltransferases (Nat)"/>
    <property type="match status" value="1"/>
</dbReference>
<proteinExistence type="inferred from homology"/>
<feature type="domain" description="N-acetyltransferase" evidence="7">
    <location>
        <begin position="739"/>
        <end position="895"/>
    </location>
</feature>
<dbReference type="InterPro" id="IPR016102">
    <property type="entry name" value="Succinyl-CoA_synth-like"/>
</dbReference>
<dbReference type="InterPro" id="IPR051538">
    <property type="entry name" value="Acyl-CoA_Synth/Transferase"/>
</dbReference>
<dbReference type="SUPFAM" id="SSF51735">
    <property type="entry name" value="NAD(P)-binding Rossmann-fold domains"/>
    <property type="match status" value="1"/>
</dbReference>
<dbReference type="SUPFAM" id="SSF52210">
    <property type="entry name" value="Succinyl-CoA synthetase domains"/>
    <property type="match status" value="2"/>
</dbReference>
<gene>
    <name evidence="8" type="ORF">BECKMB1821G_GA0114241_10341</name>
    <name evidence="10" type="ORF">BECKMB1821H_GA0114242_10331</name>
    <name evidence="9" type="ORF">BECKMB1821I_GA0114274_10321</name>
</gene>
<evidence type="ECO:0000256" key="5">
    <source>
        <dbReference type="PROSITE-ProRule" id="PRU00409"/>
    </source>
</evidence>
<dbReference type="Pfam" id="PF13380">
    <property type="entry name" value="CoA_binding_2"/>
    <property type="match status" value="1"/>
</dbReference>
<dbReference type="PANTHER" id="PTHR43334:SF1">
    <property type="entry name" value="3-HYDROXYPROPIONATE--COA LIGASE [ADP-FORMING]"/>
    <property type="match status" value="1"/>
</dbReference>
<evidence type="ECO:0000313" key="9">
    <source>
        <dbReference type="EMBL" id="VFK32321.1"/>
    </source>
</evidence>
<evidence type="ECO:0000313" key="8">
    <source>
        <dbReference type="EMBL" id="VFK28163.1"/>
    </source>
</evidence>
<dbReference type="Gene3D" id="3.30.1490.20">
    <property type="entry name" value="ATP-grasp fold, A domain"/>
    <property type="match status" value="1"/>
</dbReference>
<dbReference type="InterPro" id="IPR011761">
    <property type="entry name" value="ATP-grasp"/>
</dbReference>
<dbReference type="Gene3D" id="3.40.630.30">
    <property type="match status" value="1"/>
</dbReference>
<dbReference type="PANTHER" id="PTHR43334">
    <property type="entry name" value="ACETATE--COA LIGASE [ADP-FORMING]"/>
    <property type="match status" value="1"/>
</dbReference>
<evidence type="ECO:0000256" key="1">
    <source>
        <dbReference type="ARBA" id="ARBA00022598"/>
    </source>
</evidence>
<dbReference type="EMBL" id="CAADFO010000034">
    <property type="protein sequence ID" value="VFK28163.1"/>
    <property type="molecule type" value="Genomic_DNA"/>
</dbReference>
<dbReference type="InterPro" id="IPR036291">
    <property type="entry name" value="NAD(P)-bd_dom_sf"/>
</dbReference>
<dbReference type="InterPro" id="IPR003781">
    <property type="entry name" value="CoA-bd"/>
</dbReference>
<dbReference type="Pfam" id="PF13607">
    <property type="entry name" value="Succ_CoA_lig"/>
    <property type="match status" value="1"/>
</dbReference>